<protein>
    <submittedName>
        <fullName evidence="2">Uncharacterized protein</fullName>
    </submittedName>
</protein>
<evidence type="ECO:0000256" key="1">
    <source>
        <dbReference type="SAM" id="MobiDB-lite"/>
    </source>
</evidence>
<organism evidence="2">
    <name type="scientific">Oryza glumipatula</name>
    <dbReference type="NCBI Taxonomy" id="40148"/>
    <lineage>
        <taxon>Eukaryota</taxon>
        <taxon>Viridiplantae</taxon>
        <taxon>Streptophyta</taxon>
        <taxon>Embryophyta</taxon>
        <taxon>Tracheophyta</taxon>
        <taxon>Spermatophyta</taxon>
        <taxon>Magnoliopsida</taxon>
        <taxon>Liliopsida</taxon>
        <taxon>Poales</taxon>
        <taxon>Poaceae</taxon>
        <taxon>BOP clade</taxon>
        <taxon>Oryzoideae</taxon>
        <taxon>Oryzeae</taxon>
        <taxon>Oryzinae</taxon>
        <taxon>Oryza</taxon>
    </lineage>
</organism>
<dbReference type="Gramene" id="OGLUM12G12800.1">
    <property type="protein sequence ID" value="OGLUM12G12800.1"/>
    <property type="gene ID" value="OGLUM12G12800"/>
</dbReference>
<evidence type="ECO:0000313" key="2">
    <source>
        <dbReference type="EnsemblPlants" id="OGLUM12G12800.1"/>
    </source>
</evidence>
<name>A0A0E0BSG2_9ORYZ</name>
<reference evidence="2" key="1">
    <citation type="submission" date="2015-04" db="UniProtKB">
        <authorList>
            <consortium name="EnsemblPlants"/>
        </authorList>
    </citation>
    <scope>IDENTIFICATION</scope>
</reference>
<reference evidence="2" key="2">
    <citation type="submission" date="2018-05" db="EMBL/GenBank/DDBJ databases">
        <title>OgluRS3 (Oryza glumaepatula Reference Sequence Version 3).</title>
        <authorList>
            <person name="Zhang J."/>
            <person name="Kudrna D."/>
            <person name="Lee S."/>
            <person name="Talag J."/>
            <person name="Welchert J."/>
            <person name="Wing R.A."/>
        </authorList>
    </citation>
    <scope>NUCLEOTIDE SEQUENCE [LARGE SCALE GENOMIC DNA]</scope>
</reference>
<dbReference type="AlphaFoldDB" id="A0A0E0BSG2"/>
<accession>A0A0E0BSG2</accession>
<proteinExistence type="predicted"/>
<keyword evidence="3" id="KW-1185">Reference proteome</keyword>
<evidence type="ECO:0000313" key="3">
    <source>
        <dbReference type="Proteomes" id="UP000026961"/>
    </source>
</evidence>
<feature type="region of interest" description="Disordered" evidence="1">
    <location>
        <begin position="153"/>
        <end position="173"/>
    </location>
</feature>
<dbReference type="Proteomes" id="UP000026961">
    <property type="component" value="Chromosome 12"/>
</dbReference>
<dbReference type="HOGENOM" id="CLU_1549962_0_0_1"/>
<sequence>MKHAGGKDYTNNNRRIIVASRVHIDTGTTVIPSIPHASSIGQWQGGFASFAGSSQMVPPMHTEAGSSQFQGGFSGIPQVNMPMFSTGTNDQWQGAHTYNIALHLQGIYQMSINENTQPQGPSFLDIICVCYNFAFNVLLECTTPNNGWNMPAAHNPTENHVATVGGRPQHITD</sequence>
<dbReference type="EnsemblPlants" id="OGLUM12G12800.1">
    <property type="protein sequence ID" value="OGLUM12G12800.1"/>
    <property type="gene ID" value="OGLUM12G12800"/>
</dbReference>